<evidence type="ECO:0000256" key="2">
    <source>
        <dbReference type="ARBA" id="ARBA00012175"/>
    </source>
</evidence>
<dbReference type="Gene3D" id="3.90.45.10">
    <property type="entry name" value="Peptide deformylase"/>
    <property type="match status" value="1"/>
</dbReference>
<keyword evidence="6" id="KW-1185">Reference proteome</keyword>
<dbReference type="InterPro" id="IPR036821">
    <property type="entry name" value="Peptide_deformylase_sf"/>
</dbReference>
<dbReference type="GO" id="GO:0006412">
    <property type="term" value="P:translation"/>
    <property type="evidence" value="ECO:0007669"/>
    <property type="project" value="UniProtKB-KW"/>
</dbReference>
<dbReference type="AlphaFoldDB" id="A0AAU9J8E8"/>
<dbReference type="Proteomes" id="UP001162131">
    <property type="component" value="Unassembled WGS sequence"/>
</dbReference>
<keyword evidence="3" id="KW-0479">Metal-binding</keyword>
<gene>
    <name evidence="5" type="ORF">BSTOLATCC_MIC28829</name>
</gene>
<dbReference type="InterPro" id="IPR023635">
    <property type="entry name" value="Peptide_deformylase"/>
</dbReference>
<comment type="function">
    <text evidence="3">Removes the formyl group from the N-terminal Met of newly synthesized proteins.</text>
</comment>
<feature type="region of interest" description="Disordered" evidence="4">
    <location>
        <begin position="264"/>
        <end position="299"/>
    </location>
</feature>
<evidence type="ECO:0000256" key="1">
    <source>
        <dbReference type="ARBA" id="ARBA00010759"/>
    </source>
</evidence>
<name>A0AAU9J8E8_9CILI</name>
<evidence type="ECO:0000256" key="3">
    <source>
        <dbReference type="RuleBase" id="RU362111"/>
    </source>
</evidence>
<dbReference type="Pfam" id="PF01327">
    <property type="entry name" value="Pep_deformylase"/>
    <property type="match status" value="1"/>
</dbReference>
<evidence type="ECO:0000313" key="6">
    <source>
        <dbReference type="Proteomes" id="UP001162131"/>
    </source>
</evidence>
<dbReference type="PANTHER" id="PTHR10458:SF22">
    <property type="entry name" value="PEPTIDE DEFORMYLASE"/>
    <property type="match status" value="1"/>
</dbReference>
<dbReference type="GO" id="GO:0042586">
    <property type="term" value="F:peptide deformylase activity"/>
    <property type="evidence" value="ECO:0007669"/>
    <property type="project" value="UniProtKB-EC"/>
</dbReference>
<comment type="similarity">
    <text evidence="1 3">Belongs to the polypeptide deformylase family.</text>
</comment>
<evidence type="ECO:0000313" key="5">
    <source>
        <dbReference type="EMBL" id="CAG9321550.1"/>
    </source>
</evidence>
<dbReference type="EMBL" id="CAJZBQ010000028">
    <property type="protein sequence ID" value="CAG9321550.1"/>
    <property type="molecule type" value="Genomic_DNA"/>
</dbReference>
<sequence>MAHLKKLSERLSMQMKPTVKKLVTILDGSDESTLQIESNRLPNITRKCKELYIPSLLMTAAYNKLPCLSATQIGIDISAMVVHKNLEPNKWSDYIGIESDYNVYINPLIKNISKERDLQLEECPSFPNIQAEIYRYKNIDIKYKNLQDQEIEESLEGFNARIFQKSIDLLWGFNIISFSVTNGKIKYKNPIENSVLDEVLEEFNKRMAEAKSRLEDRYIVDESFKENVDKSDADKNEYFERVILDYEFELEFFQNVSEAMKEDLLEEKKDDKSELDYESEPEPETKRRSKPNSKSNTHK</sequence>
<organism evidence="5 6">
    <name type="scientific">Blepharisma stoltei</name>
    <dbReference type="NCBI Taxonomy" id="1481888"/>
    <lineage>
        <taxon>Eukaryota</taxon>
        <taxon>Sar</taxon>
        <taxon>Alveolata</taxon>
        <taxon>Ciliophora</taxon>
        <taxon>Postciliodesmatophora</taxon>
        <taxon>Heterotrichea</taxon>
        <taxon>Heterotrichida</taxon>
        <taxon>Blepharismidae</taxon>
        <taxon>Blepharisma</taxon>
    </lineage>
</organism>
<evidence type="ECO:0000256" key="4">
    <source>
        <dbReference type="SAM" id="MobiDB-lite"/>
    </source>
</evidence>
<keyword evidence="3" id="KW-0648">Protein biosynthesis</keyword>
<comment type="caution">
    <text evidence="5">The sequence shown here is derived from an EMBL/GenBank/DDBJ whole genome shotgun (WGS) entry which is preliminary data.</text>
</comment>
<dbReference type="PANTHER" id="PTHR10458">
    <property type="entry name" value="PEPTIDE DEFORMYLASE"/>
    <property type="match status" value="1"/>
</dbReference>
<keyword evidence="3" id="KW-0378">Hydrolase</keyword>
<dbReference type="GO" id="GO:0046872">
    <property type="term" value="F:metal ion binding"/>
    <property type="evidence" value="ECO:0007669"/>
    <property type="project" value="UniProtKB-KW"/>
</dbReference>
<dbReference type="EC" id="3.5.1.88" evidence="2 3"/>
<proteinExistence type="inferred from homology"/>
<accession>A0AAU9J8E8</accession>
<feature type="compositionally biased region" description="Basic and acidic residues" evidence="4">
    <location>
        <begin position="264"/>
        <end position="275"/>
    </location>
</feature>
<protein>
    <recommendedName>
        <fullName evidence="2 3">Peptide deformylase</fullName>
        <ecNumber evidence="2 3">3.5.1.88</ecNumber>
    </recommendedName>
</protein>
<comment type="catalytic activity">
    <reaction evidence="3">
        <text>N-terminal N-formyl-L-methionyl-[peptide] + H2O = N-terminal L-methionyl-[peptide] + formate</text>
        <dbReference type="Rhea" id="RHEA:24420"/>
        <dbReference type="Rhea" id="RHEA-COMP:10639"/>
        <dbReference type="Rhea" id="RHEA-COMP:10640"/>
        <dbReference type="ChEBI" id="CHEBI:15377"/>
        <dbReference type="ChEBI" id="CHEBI:15740"/>
        <dbReference type="ChEBI" id="CHEBI:49298"/>
        <dbReference type="ChEBI" id="CHEBI:64731"/>
        <dbReference type="EC" id="3.5.1.88"/>
    </reaction>
</comment>
<feature type="compositionally biased region" description="Basic residues" evidence="4">
    <location>
        <begin position="287"/>
        <end position="299"/>
    </location>
</feature>
<reference evidence="5" key="1">
    <citation type="submission" date="2021-09" db="EMBL/GenBank/DDBJ databases">
        <authorList>
            <consortium name="AG Swart"/>
            <person name="Singh M."/>
            <person name="Singh A."/>
            <person name="Seah K."/>
            <person name="Emmerich C."/>
        </authorList>
    </citation>
    <scope>NUCLEOTIDE SEQUENCE</scope>
    <source>
        <strain evidence="5">ATCC30299</strain>
    </source>
</reference>
<dbReference type="SUPFAM" id="SSF56420">
    <property type="entry name" value="Peptide deformylase"/>
    <property type="match status" value="1"/>
</dbReference>